<dbReference type="SUPFAM" id="SSF88946">
    <property type="entry name" value="Sigma2 domain of RNA polymerase sigma factors"/>
    <property type="match status" value="1"/>
</dbReference>
<keyword evidence="3" id="KW-0731">Sigma factor</keyword>
<comment type="similarity">
    <text evidence="1">Belongs to the sigma-70 factor family. ECF subfamily.</text>
</comment>
<gene>
    <name evidence="5" type="ORF">EUA94_21605</name>
</gene>
<dbReference type="GO" id="GO:0016987">
    <property type="term" value="F:sigma factor activity"/>
    <property type="evidence" value="ECO:0007669"/>
    <property type="project" value="UniProtKB-KW"/>
</dbReference>
<evidence type="ECO:0000256" key="1">
    <source>
        <dbReference type="ARBA" id="ARBA00010641"/>
    </source>
</evidence>
<evidence type="ECO:0008006" key="7">
    <source>
        <dbReference type="Google" id="ProtNLM"/>
    </source>
</evidence>
<keyword evidence="4" id="KW-0804">Transcription</keyword>
<dbReference type="EMBL" id="SDWV01000035">
    <property type="protein sequence ID" value="RYC03577.1"/>
    <property type="molecule type" value="Genomic_DNA"/>
</dbReference>
<dbReference type="Proteomes" id="UP000291101">
    <property type="component" value="Unassembled WGS sequence"/>
</dbReference>
<dbReference type="InterPro" id="IPR039425">
    <property type="entry name" value="RNA_pol_sigma-70-like"/>
</dbReference>
<evidence type="ECO:0000313" key="5">
    <source>
        <dbReference type="EMBL" id="RYC03577.1"/>
    </source>
</evidence>
<evidence type="ECO:0000256" key="2">
    <source>
        <dbReference type="ARBA" id="ARBA00023015"/>
    </source>
</evidence>
<proteinExistence type="inferred from homology"/>
<dbReference type="InterPro" id="IPR036388">
    <property type="entry name" value="WH-like_DNA-bd_sf"/>
</dbReference>
<keyword evidence="2" id="KW-0805">Transcription regulation</keyword>
<evidence type="ECO:0000313" key="6">
    <source>
        <dbReference type="Proteomes" id="UP000291101"/>
    </source>
</evidence>
<reference evidence="5 6" key="1">
    <citation type="submission" date="2019-01" db="EMBL/GenBank/DDBJ databases">
        <title>Novel species of Nocardioides.</title>
        <authorList>
            <person name="Liu Q."/>
            <person name="X Y.-H."/>
        </authorList>
    </citation>
    <scope>NUCLEOTIDE SEQUENCE [LARGE SCALE GENOMIC DNA]</scope>
    <source>
        <strain evidence="5 6">HLT2-9</strain>
    </source>
</reference>
<evidence type="ECO:0000256" key="3">
    <source>
        <dbReference type="ARBA" id="ARBA00023082"/>
    </source>
</evidence>
<dbReference type="InterPro" id="IPR013324">
    <property type="entry name" value="RNA_pol_sigma_r3/r4-like"/>
</dbReference>
<dbReference type="Gene3D" id="1.10.1740.10">
    <property type="match status" value="1"/>
</dbReference>
<dbReference type="Gene3D" id="1.10.10.10">
    <property type="entry name" value="Winged helix-like DNA-binding domain superfamily/Winged helix DNA-binding domain"/>
    <property type="match status" value="1"/>
</dbReference>
<accession>A0A4V1RMU5</accession>
<dbReference type="GO" id="GO:0006352">
    <property type="term" value="P:DNA-templated transcription initiation"/>
    <property type="evidence" value="ECO:0007669"/>
    <property type="project" value="InterPro"/>
</dbReference>
<evidence type="ECO:0000256" key="4">
    <source>
        <dbReference type="ARBA" id="ARBA00023163"/>
    </source>
</evidence>
<sequence>MGEMPPEPTAPRHPPTPSHLIRRWDADAFAQLYDDTAARVYGIVLCVVGDPTAAAEVTERVYVELWRDCGTRSPSSSPLAALVAHAHRLAVDRVRSNGTSGSHGGRPLAGEELSRLAATQRRAIELTYFCGQSQRDAARTMEIAPEVVAEQVTAGLAQLQRDRAMAGPR</sequence>
<comment type="caution">
    <text evidence="5">The sequence shown here is derived from an EMBL/GenBank/DDBJ whole genome shotgun (WGS) entry which is preliminary data.</text>
</comment>
<organism evidence="5 6">
    <name type="scientific">Nocardioides zhouii</name>
    <dbReference type="NCBI Taxonomy" id="1168729"/>
    <lineage>
        <taxon>Bacteria</taxon>
        <taxon>Bacillati</taxon>
        <taxon>Actinomycetota</taxon>
        <taxon>Actinomycetes</taxon>
        <taxon>Propionibacteriales</taxon>
        <taxon>Nocardioidaceae</taxon>
        <taxon>Nocardioides</taxon>
    </lineage>
</organism>
<protein>
    <recommendedName>
        <fullName evidence="7">Sigma-70 family RNA polymerase sigma factor</fullName>
    </recommendedName>
</protein>
<keyword evidence="6" id="KW-1185">Reference proteome</keyword>
<dbReference type="InterPro" id="IPR013325">
    <property type="entry name" value="RNA_pol_sigma_r2"/>
</dbReference>
<dbReference type="AlphaFoldDB" id="A0A4V1RMU5"/>
<dbReference type="PANTHER" id="PTHR43133">
    <property type="entry name" value="RNA POLYMERASE ECF-TYPE SIGMA FACTO"/>
    <property type="match status" value="1"/>
</dbReference>
<dbReference type="OrthoDB" id="261230at2"/>
<dbReference type="SUPFAM" id="SSF88659">
    <property type="entry name" value="Sigma3 and sigma4 domains of RNA polymerase sigma factors"/>
    <property type="match status" value="1"/>
</dbReference>
<name>A0A4V1RMU5_9ACTN</name>
<dbReference type="PANTHER" id="PTHR43133:SF66">
    <property type="entry name" value="ECF RNA POLYMERASE SIGMA FACTOR SIGK"/>
    <property type="match status" value="1"/>
</dbReference>